<dbReference type="CDD" id="cd06581">
    <property type="entry name" value="TM_PBP1_LivM_like"/>
    <property type="match status" value="1"/>
</dbReference>
<evidence type="ECO:0000256" key="2">
    <source>
        <dbReference type="ARBA" id="ARBA00022475"/>
    </source>
</evidence>
<dbReference type="GO" id="GO:0005886">
    <property type="term" value="C:plasma membrane"/>
    <property type="evidence" value="ECO:0007669"/>
    <property type="project" value="UniProtKB-SubCell"/>
</dbReference>
<dbReference type="PANTHER" id="PTHR30482:SF17">
    <property type="entry name" value="ABC TRANSPORTER ATP-BINDING PROTEIN"/>
    <property type="match status" value="1"/>
</dbReference>
<name>A0A1H5YTA3_9RHOO</name>
<gene>
    <name evidence="6" type="ORF">Tchl_1110</name>
</gene>
<dbReference type="InterPro" id="IPR001851">
    <property type="entry name" value="ABC_transp_permease"/>
</dbReference>
<organism evidence="6 7">
    <name type="scientific">Thauera chlorobenzoica</name>
    <dbReference type="NCBI Taxonomy" id="96773"/>
    <lineage>
        <taxon>Bacteria</taxon>
        <taxon>Pseudomonadati</taxon>
        <taxon>Pseudomonadota</taxon>
        <taxon>Betaproteobacteria</taxon>
        <taxon>Rhodocyclales</taxon>
        <taxon>Zoogloeaceae</taxon>
        <taxon>Thauera</taxon>
    </lineage>
</organism>
<evidence type="ECO:0000256" key="5">
    <source>
        <dbReference type="ARBA" id="ARBA00023136"/>
    </source>
</evidence>
<dbReference type="OrthoDB" id="8846334at2"/>
<dbReference type="InterPro" id="IPR043428">
    <property type="entry name" value="LivM-like"/>
</dbReference>
<dbReference type="EMBL" id="CP018839">
    <property type="protein sequence ID" value="APR03969.1"/>
    <property type="molecule type" value="Genomic_DNA"/>
</dbReference>
<dbReference type="GO" id="GO:0015658">
    <property type="term" value="F:branched-chain amino acid transmembrane transporter activity"/>
    <property type="evidence" value="ECO:0007669"/>
    <property type="project" value="InterPro"/>
</dbReference>
<dbReference type="AlphaFoldDB" id="A0A1H5YTA3"/>
<keyword evidence="7" id="KW-1185">Reference proteome</keyword>
<keyword evidence="2" id="KW-1003">Cell membrane</keyword>
<evidence type="ECO:0000313" key="6">
    <source>
        <dbReference type="EMBL" id="APR03969.1"/>
    </source>
</evidence>
<proteinExistence type="predicted"/>
<dbReference type="PANTHER" id="PTHR30482">
    <property type="entry name" value="HIGH-AFFINITY BRANCHED-CHAIN AMINO ACID TRANSPORT SYSTEM PERMEASE"/>
    <property type="match status" value="1"/>
</dbReference>
<reference evidence="6 7" key="1">
    <citation type="submission" date="2016-12" db="EMBL/GenBank/DDBJ databases">
        <title>Complete genome sequence of Thauera chlorobenzoica, a Betaproteobacterium degrading haloaromatics anaerobically to CO2 and halides.</title>
        <authorList>
            <person name="Goris T."/>
            <person name="Mergelsberg M."/>
            <person name="Boll M."/>
        </authorList>
    </citation>
    <scope>NUCLEOTIDE SEQUENCE [LARGE SCALE GENOMIC DNA]</scope>
    <source>
        <strain evidence="6 7">3CB1</strain>
    </source>
</reference>
<dbReference type="Pfam" id="PF02653">
    <property type="entry name" value="BPD_transp_2"/>
    <property type="match status" value="1"/>
</dbReference>
<comment type="subcellular location">
    <subcellularLocation>
        <location evidence="1">Cell membrane</location>
        <topology evidence="1">Multi-pass membrane protein</topology>
    </subcellularLocation>
</comment>
<evidence type="ECO:0000256" key="1">
    <source>
        <dbReference type="ARBA" id="ARBA00004651"/>
    </source>
</evidence>
<accession>A0A1H5YTA3</accession>
<evidence type="ECO:0000256" key="4">
    <source>
        <dbReference type="ARBA" id="ARBA00022989"/>
    </source>
</evidence>
<dbReference type="STRING" id="96773.Tchl_1110"/>
<evidence type="ECO:0000313" key="7">
    <source>
        <dbReference type="Proteomes" id="UP000185739"/>
    </source>
</evidence>
<dbReference type="RefSeq" id="WP_075147517.1">
    <property type="nucleotide sequence ID" value="NZ_CP018839.1"/>
</dbReference>
<keyword evidence="4" id="KW-1133">Transmembrane helix</keyword>
<sequence>MNSRLPLFLQLLALLVLIAYPLYGSSFYVEMLAKTLVMAIFAMSLALLVGFTGLVSLGHAAYFGIAAYVVALVTPKYDPASFWFAFPASVLAAALAALVIGLFVLRTKGIYFIMVTLAFAQMAYYIFHDTPLGGGSDGIYLNFKPDAAIGGWVPFDLNEPLQMYYFILAAMVAVFVLLKLVLRSPFGRVLAGIHSNEHRMQSLGYATFRYKLAAFTLAGALAGVAGFLYAVLFGFVTPEYLSWHQSGNVLMMVILGGMGSLAGAAAGAFAFIGLQELFTDLSKHWQLLMGSVIVLAVLFMPDGLAGLPKRVIRMINWGEDKNG</sequence>
<keyword evidence="3" id="KW-0812">Transmembrane</keyword>
<dbReference type="KEGG" id="tcl:Tchl_1110"/>
<evidence type="ECO:0000256" key="3">
    <source>
        <dbReference type="ARBA" id="ARBA00022692"/>
    </source>
</evidence>
<dbReference type="Proteomes" id="UP000185739">
    <property type="component" value="Chromosome"/>
</dbReference>
<keyword evidence="5" id="KW-0472">Membrane</keyword>
<protein>
    <submittedName>
        <fullName evidence="6">Benzoate transporter, inner-membrane translocator</fullName>
    </submittedName>
</protein>